<evidence type="ECO:0000313" key="3">
    <source>
        <dbReference type="Proteomes" id="UP000680714"/>
    </source>
</evidence>
<evidence type="ECO:0000313" key="2">
    <source>
        <dbReference type="EMBL" id="MBR9973261.1"/>
    </source>
</evidence>
<dbReference type="Pfam" id="PF13467">
    <property type="entry name" value="RHH_4"/>
    <property type="match status" value="1"/>
</dbReference>
<dbReference type="EMBL" id="JAGTUF010000020">
    <property type="protein sequence ID" value="MBR9973261.1"/>
    <property type="molecule type" value="Genomic_DNA"/>
</dbReference>
<dbReference type="InterPro" id="IPR027373">
    <property type="entry name" value="RHH_dom"/>
</dbReference>
<dbReference type="RefSeq" id="WP_211550825.1">
    <property type="nucleotide sequence ID" value="NZ_JAGTUF010000020.1"/>
</dbReference>
<evidence type="ECO:0000259" key="1">
    <source>
        <dbReference type="Pfam" id="PF13467"/>
    </source>
</evidence>
<gene>
    <name evidence="2" type="ORF">KEC16_16175</name>
</gene>
<feature type="domain" description="Ribbon-helix-helix" evidence="1">
    <location>
        <begin position="43"/>
        <end position="109"/>
    </location>
</feature>
<reference evidence="2 3" key="1">
    <citation type="submission" date="2021-04" db="EMBL/GenBank/DDBJ databases">
        <title>Magnetospirillum sulfuroxidans sp. nov., a facultative chemolithoautotrophic sulfur-oxidizing alphaproteobacterium isolated from freshwater sediment and proposals for Paramagetospirillum gen. nov., and Magnetospirillaceae fam. nov.</title>
        <authorList>
            <person name="Koziaeva V."/>
            <person name="Geelhoed J.S."/>
            <person name="Sorokin D.Y."/>
            <person name="Grouzdev D.S."/>
        </authorList>
    </citation>
    <scope>NUCLEOTIDE SEQUENCE [LARGE SCALE GENOMIC DNA]</scope>
    <source>
        <strain evidence="2 3">J10</strain>
    </source>
</reference>
<protein>
    <submittedName>
        <fullName evidence="2">Ribbon-helix-helix domain-containing protein</fullName>
    </submittedName>
</protein>
<name>A0ABS5IG74_9PROT</name>
<sequence length="113" mass="12580">MRHQPVHLDPAKPPVFASDDHGDGPLARLFGLCNSEQARAYAPEKRSVRIHGHSTTIRLERAFWTVLDEMARDEGVAASALIARIHDHCLVNNDKNLASCLRVVCLKYINLGN</sequence>
<keyword evidence="3" id="KW-1185">Reference proteome</keyword>
<comment type="caution">
    <text evidence="2">The sequence shown here is derived from an EMBL/GenBank/DDBJ whole genome shotgun (WGS) entry which is preliminary data.</text>
</comment>
<dbReference type="Gene3D" id="1.10.3990.20">
    <property type="entry name" value="protein bp1543"/>
    <property type="match status" value="1"/>
</dbReference>
<organism evidence="2 3">
    <name type="scientific">Magnetospirillum sulfuroxidans</name>
    <dbReference type="NCBI Taxonomy" id="611300"/>
    <lineage>
        <taxon>Bacteria</taxon>
        <taxon>Pseudomonadati</taxon>
        <taxon>Pseudomonadota</taxon>
        <taxon>Alphaproteobacteria</taxon>
        <taxon>Rhodospirillales</taxon>
        <taxon>Rhodospirillaceae</taxon>
        <taxon>Magnetospirillum</taxon>
    </lineage>
</organism>
<dbReference type="Proteomes" id="UP000680714">
    <property type="component" value="Unassembled WGS sequence"/>
</dbReference>
<accession>A0ABS5IG74</accession>
<dbReference type="InterPro" id="IPR038268">
    <property type="entry name" value="RHH_sf"/>
</dbReference>
<proteinExistence type="predicted"/>